<dbReference type="EMBL" id="GBRH01158275">
    <property type="protein sequence ID" value="JAE39621.1"/>
    <property type="molecule type" value="Transcribed_RNA"/>
</dbReference>
<evidence type="ECO:0000256" key="1">
    <source>
        <dbReference type="SAM" id="Phobius"/>
    </source>
</evidence>
<keyword evidence="1" id="KW-1133">Transmembrane helix</keyword>
<proteinExistence type="predicted"/>
<keyword evidence="1" id="KW-0812">Transmembrane</keyword>
<accession>A0A0A9HXP6</accession>
<evidence type="ECO:0000313" key="2">
    <source>
        <dbReference type="EMBL" id="JAE39621.1"/>
    </source>
</evidence>
<dbReference type="AlphaFoldDB" id="A0A0A9HXP6"/>
<name>A0A0A9HXP6_ARUDO</name>
<feature type="transmembrane region" description="Helical" evidence="1">
    <location>
        <begin position="6"/>
        <end position="26"/>
    </location>
</feature>
<reference evidence="2" key="1">
    <citation type="submission" date="2014-09" db="EMBL/GenBank/DDBJ databases">
        <authorList>
            <person name="Magalhaes I.L.F."/>
            <person name="Oliveira U."/>
            <person name="Santos F.R."/>
            <person name="Vidigal T.H.D.A."/>
            <person name="Brescovit A.D."/>
            <person name="Santos A.J."/>
        </authorList>
    </citation>
    <scope>NUCLEOTIDE SEQUENCE</scope>
    <source>
        <tissue evidence="2">Shoot tissue taken approximately 20 cm above the soil surface</tissue>
    </source>
</reference>
<organism evidence="2">
    <name type="scientific">Arundo donax</name>
    <name type="common">Giant reed</name>
    <name type="synonym">Donax arundinaceus</name>
    <dbReference type="NCBI Taxonomy" id="35708"/>
    <lineage>
        <taxon>Eukaryota</taxon>
        <taxon>Viridiplantae</taxon>
        <taxon>Streptophyta</taxon>
        <taxon>Embryophyta</taxon>
        <taxon>Tracheophyta</taxon>
        <taxon>Spermatophyta</taxon>
        <taxon>Magnoliopsida</taxon>
        <taxon>Liliopsida</taxon>
        <taxon>Poales</taxon>
        <taxon>Poaceae</taxon>
        <taxon>PACMAD clade</taxon>
        <taxon>Arundinoideae</taxon>
        <taxon>Arundineae</taxon>
        <taxon>Arundo</taxon>
    </lineage>
</organism>
<keyword evidence="1" id="KW-0472">Membrane</keyword>
<sequence length="28" mass="3323">MQNISLVRIFTISLMQLYIMVLRTILLV</sequence>
<protein>
    <submittedName>
        <fullName evidence="2">Uncharacterized protein</fullName>
    </submittedName>
</protein>
<reference evidence="2" key="2">
    <citation type="journal article" date="2015" name="Data Brief">
        <title>Shoot transcriptome of the giant reed, Arundo donax.</title>
        <authorList>
            <person name="Barrero R.A."/>
            <person name="Guerrero F.D."/>
            <person name="Moolhuijzen P."/>
            <person name="Goolsby J.A."/>
            <person name="Tidwell J."/>
            <person name="Bellgard S.E."/>
            <person name="Bellgard M.I."/>
        </authorList>
    </citation>
    <scope>NUCLEOTIDE SEQUENCE</scope>
    <source>
        <tissue evidence="2">Shoot tissue taken approximately 20 cm above the soil surface</tissue>
    </source>
</reference>